<reference evidence="2 3" key="1">
    <citation type="submission" date="2024-01" db="EMBL/GenBank/DDBJ databases">
        <title>A draft genome for a cacao thread blight-causing isolate of Paramarasmius palmivorus.</title>
        <authorList>
            <person name="Baruah I.K."/>
            <person name="Bukari Y."/>
            <person name="Amoako-Attah I."/>
            <person name="Meinhardt L.W."/>
            <person name="Bailey B.A."/>
            <person name="Cohen S.P."/>
        </authorList>
    </citation>
    <scope>NUCLEOTIDE SEQUENCE [LARGE SCALE GENOMIC DNA]</scope>
    <source>
        <strain evidence="2 3">GH-12</strain>
    </source>
</reference>
<evidence type="ECO:0000256" key="1">
    <source>
        <dbReference type="SAM" id="Phobius"/>
    </source>
</evidence>
<feature type="transmembrane region" description="Helical" evidence="1">
    <location>
        <begin position="92"/>
        <end position="111"/>
    </location>
</feature>
<feature type="transmembrane region" description="Helical" evidence="1">
    <location>
        <begin position="165"/>
        <end position="191"/>
    </location>
</feature>
<proteinExistence type="predicted"/>
<keyword evidence="1" id="KW-1133">Transmembrane helix</keyword>
<evidence type="ECO:0000313" key="3">
    <source>
        <dbReference type="Proteomes" id="UP001383192"/>
    </source>
</evidence>
<sequence>MVDSDALQAAKLHILAALIECMFYGGFVVLMVITLVSTFRKTITSQILRIHLIGLIMLCLASIHVVSNVTGIVRGLGSGGGILDQFDNPISLLQQATLVLQIILGDGSWLYRLHIVWAGNKRVTYPFTLLVISAAGLGVRSIVIFGKISTDIRTRIPPEIRNAGIAVVAVALVSSIGFTVLIAFRVCTVQWRVRKQLYSSGKGRARTTLKDFITLVIESGAIYTTFLLLFLISLVYDSPVSTVPNEVIIQIVSTLPRENHHFQRETRNRIMQHGTYVELSSPIMAPPPVAIHAQK</sequence>
<feature type="transmembrane region" description="Helical" evidence="1">
    <location>
        <begin position="212"/>
        <end position="236"/>
    </location>
</feature>
<dbReference type="AlphaFoldDB" id="A0AAW0CJL3"/>
<organism evidence="2 3">
    <name type="scientific">Paramarasmius palmivorus</name>
    <dbReference type="NCBI Taxonomy" id="297713"/>
    <lineage>
        <taxon>Eukaryota</taxon>
        <taxon>Fungi</taxon>
        <taxon>Dikarya</taxon>
        <taxon>Basidiomycota</taxon>
        <taxon>Agaricomycotina</taxon>
        <taxon>Agaricomycetes</taxon>
        <taxon>Agaricomycetidae</taxon>
        <taxon>Agaricales</taxon>
        <taxon>Marasmiineae</taxon>
        <taxon>Marasmiaceae</taxon>
        <taxon>Paramarasmius</taxon>
    </lineage>
</organism>
<feature type="transmembrane region" description="Helical" evidence="1">
    <location>
        <begin position="123"/>
        <end position="145"/>
    </location>
</feature>
<comment type="caution">
    <text evidence="2">The sequence shown here is derived from an EMBL/GenBank/DDBJ whole genome shotgun (WGS) entry which is preliminary data.</text>
</comment>
<accession>A0AAW0CJL3</accession>
<keyword evidence="1" id="KW-0472">Membrane</keyword>
<protein>
    <submittedName>
        <fullName evidence="2">Uncharacterized protein</fullName>
    </submittedName>
</protein>
<dbReference type="EMBL" id="JAYKXP010000040">
    <property type="protein sequence ID" value="KAK7039097.1"/>
    <property type="molecule type" value="Genomic_DNA"/>
</dbReference>
<keyword evidence="1" id="KW-0812">Transmembrane</keyword>
<keyword evidence="3" id="KW-1185">Reference proteome</keyword>
<name>A0AAW0CJL3_9AGAR</name>
<dbReference type="Proteomes" id="UP001383192">
    <property type="component" value="Unassembled WGS sequence"/>
</dbReference>
<feature type="transmembrane region" description="Helical" evidence="1">
    <location>
        <begin position="48"/>
        <end position="72"/>
    </location>
</feature>
<gene>
    <name evidence="2" type="ORF">VNI00_010270</name>
</gene>
<feature type="transmembrane region" description="Helical" evidence="1">
    <location>
        <begin position="12"/>
        <end position="36"/>
    </location>
</feature>
<evidence type="ECO:0000313" key="2">
    <source>
        <dbReference type="EMBL" id="KAK7039097.1"/>
    </source>
</evidence>